<gene>
    <name evidence="1" type="ORF">RirG_204600</name>
</gene>
<proteinExistence type="predicted"/>
<name>A0A015ITW5_RHIIW</name>
<organism evidence="1 2">
    <name type="scientific">Rhizophagus irregularis (strain DAOM 197198w)</name>
    <name type="common">Glomus intraradices</name>
    <dbReference type="NCBI Taxonomy" id="1432141"/>
    <lineage>
        <taxon>Eukaryota</taxon>
        <taxon>Fungi</taxon>
        <taxon>Fungi incertae sedis</taxon>
        <taxon>Mucoromycota</taxon>
        <taxon>Glomeromycotina</taxon>
        <taxon>Glomeromycetes</taxon>
        <taxon>Glomerales</taxon>
        <taxon>Glomeraceae</taxon>
        <taxon>Rhizophagus</taxon>
    </lineage>
</organism>
<protein>
    <submittedName>
        <fullName evidence="1">Uncharacterized protein</fullName>
    </submittedName>
</protein>
<dbReference type="EMBL" id="JEMT01027271">
    <property type="protein sequence ID" value="EXX57710.1"/>
    <property type="molecule type" value="Genomic_DNA"/>
</dbReference>
<reference evidence="1 2" key="1">
    <citation type="submission" date="2014-02" db="EMBL/GenBank/DDBJ databases">
        <title>Single nucleus genome sequencing reveals high similarity among nuclei of an endomycorrhizal fungus.</title>
        <authorList>
            <person name="Lin K."/>
            <person name="Geurts R."/>
            <person name="Zhang Z."/>
            <person name="Limpens E."/>
            <person name="Saunders D.G."/>
            <person name="Mu D."/>
            <person name="Pang E."/>
            <person name="Cao H."/>
            <person name="Cha H."/>
            <person name="Lin T."/>
            <person name="Zhou Q."/>
            <person name="Shang Y."/>
            <person name="Li Y."/>
            <person name="Ivanov S."/>
            <person name="Sharma T."/>
            <person name="Velzen R.V."/>
            <person name="Ruijter N.D."/>
            <person name="Aanen D.K."/>
            <person name="Win J."/>
            <person name="Kamoun S."/>
            <person name="Bisseling T."/>
            <person name="Huang S."/>
        </authorList>
    </citation>
    <scope>NUCLEOTIDE SEQUENCE [LARGE SCALE GENOMIC DNA]</scope>
    <source>
        <strain evidence="2">DAOM197198w</strain>
    </source>
</reference>
<evidence type="ECO:0000313" key="2">
    <source>
        <dbReference type="Proteomes" id="UP000022910"/>
    </source>
</evidence>
<dbReference type="AlphaFoldDB" id="A0A015ITW5"/>
<dbReference type="Proteomes" id="UP000022910">
    <property type="component" value="Unassembled WGS sequence"/>
</dbReference>
<evidence type="ECO:0000313" key="1">
    <source>
        <dbReference type="EMBL" id="EXX57710.1"/>
    </source>
</evidence>
<dbReference type="OrthoDB" id="2445940at2759"/>
<keyword evidence="2" id="KW-1185">Reference proteome</keyword>
<sequence>MVDDFPKVSALVRSQLKFALRDEAIKQLYEFEKDMLEVEYKVIRDRKLKELELDDDLLSKPQ</sequence>
<dbReference type="STRING" id="1432141.A0A015ITW5"/>
<comment type="caution">
    <text evidence="1">The sequence shown here is derived from an EMBL/GenBank/DDBJ whole genome shotgun (WGS) entry which is preliminary data.</text>
</comment>
<accession>A0A015ITW5</accession>
<dbReference type="HOGENOM" id="CLU_2905368_0_0_1"/>